<feature type="region of interest" description="Disordered" evidence="1">
    <location>
        <begin position="1"/>
        <end position="24"/>
    </location>
</feature>
<evidence type="ECO:0000256" key="1">
    <source>
        <dbReference type="SAM" id="MobiDB-lite"/>
    </source>
</evidence>
<keyword evidence="2" id="KW-0812">Transmembrane</keyword>
<sequence>MAMDGARSRPAGRRSRSMSDSPPWIGGVMVGTLLLAALVLITYTLLPLPGQERLGEGNYLLAAALFAANIAFPRLLRRVRRARRRRAERR</sequence>
<dbReference type="Proteomes" id="UP000032545">
    <property type="component" value="Unassembled WGS sequence"/>
</dbReference>
<gene>
    <name evidence="3" type="ORF">FF36_00186</name>
</gene>
<feature type="transmembrane region" description="Helical" evidence="2">
    <location>
        <begin position="21"/>
        <end position="46"/>
    </location>
</feature>
<reference evidence="4" key="1">
    <citation type="submission" date="2015-02" db="EMBL/GenBank/DDBJ databases">
        <title>Draft Genome of Frankia sp. CpI1-S.</title>
        <authorList>
            <person name="Oshone R.T."/>
            <person name="Ngom M."/>
            <person name="Ghodhbane-Gtari F."/>
            <person name="Gtari M."/>
            <person name="Morris K."/>
            <person name="Thomas K."/>
            <person name="Sen A."/>
            <person name="Tisa L.S."/>
        </authorList>
    </citation>
    <scope>NUCLEOTIDE SEQUENCE [LARGE SCALE GENOMIC DNA]</scope>
    <source>
        <strain evidence="4">CpI1-S</strain>
    </source>
</reference>
<keyword evidence="2" id="KW-1133">Transmembrane helix</keyword>
<evidence type="ECO:0000313" key="4">
    <source>
        <dbReference type="Proteomes" id="UP000032545"/>
    </source>
</evidence>
<protein>
    <submittedName>
        <fullName evidence="3">Uncharacterized protein</fullName>
    </submittedName>
</protein>
<evidence type="ECO:0000313" key="3">
    <source>
        <dbReference type="EMBL" id="KJE25570.1"/>
    </source>
</evidence>
<keyword evidence="4" id="KW-1185">Reference proteome</keyword>
<reference evidence="3 4" key="2">
    <citation type="journal article" date="2016" name="Genome Announc.">
        <title>Permanent Draft Genome Sequences for Two Variants of Frankia sp. Strain CpI1, the First Frankia Strain Isolated from Root Nodules of Comptonia peregrina.</title>
        <authorList>
            <person name="Oshone R."/>
            <person name="Hurst S.G.IV."/>
            <person name="Abebe-Akele F."/>
            <person name="Simpson S."/>
            <person name="Morris K."/>
            <person name="Thomas W.K."/>
            <person name="Tisa L.S."/>
        </authorList>
    </citation>
    <scope>NUCLEOTIDE SEQUENCE [LARGE SCALE GENOMIC DNA]</scope>
    <source>
        <strain evidence="4">CpI1-S</strain>
    </source>
</reference>
<keyword evidence="2" id="KW-0472">Membrane</keyword>
<dbReference type="EMBL" id="JYFN01000001">
    <property type="protein sequence ID" value="KJE25570.1"/>
    <property type="molecule type" value="Genomic_DNA"/>
</dbReference>
<organism evidence="3 4">
    <name type="scientific">Frankia torreyi</name>
    <dbReference type="NCBI Taxonomy" id="1856"/>
    <lineage>
        <taxon>Bacteria</taxon>
        <taxon>Bacillati</taxon>
        <taxon>Actinomycetota</taxon>
        <taxon>Actinomycetes</taxon>
        <taxon>Frankiales</taxon>
        <taxon>Frankiaceae</taxon>
        <taxon>Frankia</taxon>
    </lineage>
</organism>
<proteinExistence type="predicted"/>
<accession>A0A0D8BN75</accession>
<dbReference type="PATRIC" id="fig|1502723.3.peg.205"/>
<name>A0A0D8BN75_9ACTN</name>
<dbReference type="AlphaFoldDB" id="A0A0D8BN75"/>
<comment type="caution">
    <text evidence="3">The sequence shown here is derived from an EMBL/GenBank/DDBJ whole genome shotgun (WGS) entry which is preliminary data.</text>
</comment>
<evidence type="ECO:0000256" key="2">
    <source>
        <dbReference type="SAM" id="Phobius"/>
    </source>
</evidence>
<feature type="transmembrane region" description="Helical" evidence="2">
    <location>
        <begin position="58"/>
        <end position="76"/>
    </location>
</feature>